<dbReference type="EMBL" id="HBIS01002688">
    <property type="protein sequence ID" value="CAE0608578.1"/>
    <property type="molecule type" value="Transcribed_RNA"/>
</dbReference>
<evidence type="ECO:0008006" key="4">
    <source>
        <dbReference type="Google" id="ProtNLM"/>
    </source>
</evidence>
<gene>
    <name evidence="3" type="ORF">PSAL00342_LOCUS2397</name>
</gene>
<evidence type="ECO:0000256" key="2">
    <source>
        <dbReference type="SAM" id="MobiDB-lite"/>
    </source>
</evidence>
<dbReference type="AlphaFoldDB" id="A0A7S3UCA5"/>
<feature type="compositionally biased region" description="Polar residues" evidence="2">
    <location>
        <begin position="44"/>
        <end position="55"/>
    </location>
</feature>
<feature type="coiled-coil region" evidence="1">
    <location>
        <begin position="352"/>
        <end position="387"/>
    </location>
</feature>
<organism evidence="3">
    <name type="scientific">Picocystis salinarum</name>
    <dbReference type="NCBI Taxonomy" id="88271"/>
    <lineage>
        <taxon>Eukaryota</taxon>
        <taxon>Viridiplantae</taxon>
        <taxon>Chlorophyta</taxon>
        <taxon>Picocystophyceae</taxon>
        <taxon>Picocystales</taxon>
        <taxon>Picocystaceae</taxon>
        <taxon>Picocystis</taxon>
    </lineage>
</organism>
<feature type="region of interest" description="Disordered" evidence="2">
    <location>
        <begin position="926"/>
        <end position="959"/>
    </location>
</feature>
<proteinExistence type="predicted"/>
<evidence type="ECO:0000256" key="1">
    <source>
        <dbReference type="SAM" id="Coils"/>
    </source>
</evidence>
<feature type="region of interest" description="Disordered" evidence="2">
    <location>
        <begin position="270"/>
        <end position="313"/>
    </location>
</feature>
<feature type="region of interest" description="Disordered" evidence="2">
    <location>
        <begin position="1"/>
        <end position="55"/>
    </location>
</feature>
<feature type="coiled-coil region" evidence="1">
    <location>
        <begin position="621"/>
        <end position="648"/>
    </location>
</feature>
<reference evidence="3" key="1">
    <citation type="submission" date="2021-01" db="EMBL/GenBank/DDBJ databases">
        <authorList>
            <person name="Corre E."/>
            <person name="Pelletier E."/>
            <person name="Niang G."/>
            <person name="Scheremetjew M."/>
            <person name="Finn R."/>
            <person name="Kale V."/>
            <person name="Holt S."/>
            <person name="Cochrane G."/>
            <person name="Meng A."/>
            <person name="Brown T."/>
            <person name="Cohen L."/>
        </authorList>
    </citation>
    <scope>NUCLEOTIDE SEQUENCE</scope>
    <source>
        <strain evidence="3">CCMP1897</strain>
    </source>
</reference>
<evidence type="ECO:0000313" key="3">
    <source>
        <dbReference type="EMBL" id="CAE0608578.1"/>
    </source>
</evidence>
<feature type="compositionally biased region" description="Polar residues" evidence="2">
    <location>
        <begin position="274"/>
        <end position="284"/>
    </location>
</feature>
<accession>A0A7S3UCA5</accession>
<sequence length="997" mass="114499">MSGNKENCAAVSNEGSSLKAAASPSESTKQRPREDAAEMLSPKAQFSSRKSPSQVLSCRMEEQTNSLKESDALHKLGHDAKLGQPSTTEMLEGAKQSVALDPNECLTSIPDGTIVALLKDGIPFTVKEPKVALRETGQAAPKEYVLSDAEDIDIFSNAWTHLTVVRHGNWYGFRAGVANGKFLQVRKKGLNRLCFFSAKFGIWEQWELVPPDDGSDNSNGSNEYPVKVAMTFRSRRLPSFVLRVQVVLIPEEYQEKSMITSGFEISESCPVTPDRSSYGTSTPASPALSLPDRIQMHGGRRPVPHSSNAQQGHPMAAMSGILIKEWSSFVMKEVRARQDVTKTVATMRNEFAEAVQRISEETEAIRKEAEEANSELLKKQIQSWRKRSTVRALLSAFKVWRGLVDDRKAEVQYEQSVQAYSKKQSAFQSWLRYTMYLKHARKCAEEMSNRRNSFVIASSFLAWSSIAEDRRAADVTLAERLEVYWMEKRRQRAIRLLHDWSSQAKHLSILTYREEMIRKKRQLKSIANSFHLWQGLYTQEKFLRRNEGLISSKVAGNLLCKAFYGWKQTQLEHALTRSKLRKFATMRHERNMALAFFAWRDRLLVEKALQKNRKKNDTVLLQKSLNALHELAEDQKQLEKTANFLARKHTLEMKQDFFAAWKYSWERSKNIESKLSQIRQKQELQLQHSALVVWFQSAAKKRCLQQKMCAHRTAISLRSVSIIFSKWRKIAIDAQLKNECADQMVEQKQTQFYKNILAEWRDSALLDSSFMEQTCIASGKQKSSRLKSSAFQMWRNITEYEKEMTGLADVMSNTLQRTQCRVQLLGWLDYAKKKRAMKVAEERIRAKCKRSALTSVWISWRQHVADEFAREAKIKSCIRSKRVLKDWFVNWYWDAYEDEIRSTLKLLYGTTEEVLGQLYDMYEEMSPTELQPKPSPTLEKGDGARQHVQPPGSEFGFGQVKTSGDLAEEFTTPALIYDDVEEGNGIRRSPRKELSFQ</sequence>
<name>A0A7S3UCA5_9CHLO</name>
<protein>
    <recommendedName>
        <fullName evidence="4">Sfi1 spindle body domain-containing protein</fullName>
    </recommendedName>
</protein>
<keyword evidence="1" id="KW-0175">Coiled coil</keyword>